<dbReference type="GO" id="GO:0005737">
    <property type="term" value="C:cytoplasm"/>
    <property type="evidence" value="ECO:0007669"/>
    <property type="project" value="TreeGrafter"/>
</dbReference>
<feature type="binding site" evidence="9">
    <location>
        <begin position="201"/>
        <end position="202"/>
    </location>
    <ligand>
        <name>2-[(2R,5Z)-2-carboxy-4-methylthiazol-5(2H)-ylidene]ethyl phosphate</name>
        <dbReference type="ChEBI" id="CHEBI:62899"/>
    </ligand>
</feature>
<dbReference type="InterPro" id="IPR036206">
    <property type="entry name" value="ThiamineP_synth_sf"/>
</dbReference>
<dbReference type="RefSeq" id="WP_183751384.1">
    <property type="nucleotide sequence ID" value="NZ_JACICC010000003.1"/>
</dbReference>
<feature type="domain" description="Thiamine phosphate synthase/TenI" evidence="12">
    <location>
        <begin position="18"/>
        <end position="204"/>
    </location>
</feature>
<accession>A0A7W5Z3Z7</accession>
<dbReference type="EC" id="2.5.1.3" evidence="9"/>
<dbReference type="Proteomes" id="UP000537592">
    <property type="component" value="Unassembled WGS sequence"/>
</dbReference>
<name>A0A7W5Z3Z7_9HYPH</name>
<dbReference type="GO" id="GO:0000287">
    <property type="term" value="F:magnesium ion binding"/>
    <property type="evidence" value="ECO:0007669"/>
    <property type="project" value="UniProtKB-UniRule"/>
</dbReference>
<keyword evidence="14" id="KW-1185">Reference proteome</keyword>
<feature type="binding site" evidence="9">
    <location>
        <position position="81"/>
    </location>
    <ligand>
        <name>Mg(2+)</name>
        <dbReference type="ChEBI" id="CHEBI:18420"/>
    </ligand>
</feature>
<dbReference type="HAMAP" id="MF_00097">
    <property type="entry name" value="TMP_synthase"/>
    <property type="match status" value="1"/>
</dbReference>
<evidence type="ECO:0000313" key="13">
    <source>
        <dbReference type="EMBL" id="MBB3809342.1"/>
    </source>
</evidence>
<dbReference type="InterPro" id="IPR022998">
    <property type="entry name" value="ThiamineP_synth_TenI"/>
</dbReference>
<comment type="cofactor">
    <cofactor evidence="9">
        <name>Mg(2+)</name>
        <dbReference type="ChEBI" id="CHEBI:18420"/>
    </cofactor>
    <text evidence="9">Binds 1 Mg(2+) ion per subunit.</text>
</comment>
<evidence type="ECO:0000256" key="9">
    <source>
        <dbReference type="HAMAP-Rule" id="MF_00097"/>
    </source>
</evidence>
<dbReference type="GO" id="GO:0009229">
    <property type="term" value="P:thiamine diphosphate biosynthetic process"/>
    <property type="evidence" value="ECO:0007669"/>
    <property type="project" value="UniProtKB-UniRule"/>
</dbReference>
<feature type="binding site" evidence="9">
    <location>
        <position position="148"/>
    </location>
    <ligand>
        <name>4-amino-2-methyl-5-(diphosphooxymethyl)pyrimidine</name>
        <dbReference type="ChEBI" id="CHEBI:57841"/>
    </ligand>
</feature>
<feature type="binding site" evidence="9">
    <location>
        <position position="80"/>
    </location>
    <ligand>
        <name>4-amino-2-methyl-5-(diphosphooxymethyl)pyrimidine</name>
        <dbReference type="ChEBI" id="CHEBI:57841"/>
    </ligand>
</feature>
<dbReference type="PANTHER" id="PTHR20857">
    <property type="entry name" value="THIAMINE-PHOSPHATE PYROPHOSPHORYLASE"/>
    <property type="match status" value="1"/>
</dbReference>
<dbReference type="AlphaFoldDB" id="A0A7W5Z3Z7"/>
<feature type="binding site" evidence="9">
    <location>
        <position position="119"/>
    </location>
    <ligand>
        <name>4-amino-2-methyl-5-(diphosphooxymethyl)pyrimidine</name>
        <dbReference type="ChEBI" id="CHEBI:57841"/>
    </ligand>
</feature>
<dbReference type="NCBIfam" id="TIGR00693">
    <property type="entry name" value="thiE"/>
    <property type="match status" value="1"/>
</dbReference>
<dbReference type="SUPFAM" id="SSF51391">
    <property type="entry name" value="Thiamin phosphate synthase"/>
    <property type="match status" value="1"/>
</dbReference>
<evidence type="ECO:0000256" key="11">
    <source>
        <dbReference type="RuleBase" id="RU004253"/>
    </source>
</evidence>
<proteinExistence type="inferred from homology"/>
<comment type="catalytic activity">
    <reaction evidence="6 9 10">
        <text>4-methyl-5-(2-phosphooxyethyl)-thiazole + 4-amino-2-methyl-5-(diphosphooxymethyl)pyrimidine + H(+) = thiamine phosphate + diphosphate</text>
        <dbReference type="Rhea" id="RHEA:22328"/>
        <dbReference type="ChEBI" id="CHEBI:15378"/>
        <dbReference type="ChEBI" id="CHEBI:33019"/>
        <dbReference type="ChEBI" id="CHEBI:37575"/>
        <dbReference type="ChEBI" id="CHEBI:57841"/>
        <dbReference type="ChEBI" id="CHEBI:58296"/>
        <dbReference type="EC" id="2.5.1.3"/>
    </reaction>
</comment>
<evidence type="ECO:0000256" key="3">
    <source>
        <dbReference type="ARBA" id="ARBA00022723"/>
    </source>
</evidence>
<evidence type="ECO:0000256" key="1">
    <source>
        <dbReference type="ARBA" id="ARBA00005165"/>
    </source>
</evidence>
<keyword evidence="4 9" id="KW-0460">Magnesium</keyword>
<dbReference type="PANTHER" id="PTHR20857:SF15">
    <property type="entry name" value="THIAMINE-PHOSPHATE SYNTHASE"/>
    <property type="match status" value="1"/>
</dbReference>
<reference evidence="13 14" key="1">
    <citation type="submission" date="2020-08" db="EMBL/GenBank/DDBJ databases">
        <title>Genomic Encyclopedia of Type Strains, Phase IV (KMG-IV): sequencing the most valuable type-strain genomes for metagenomic binning, comparative biology and taxonomic classification.</title>
        <authorList>
            <person name="Goeker M."/>
        </authorList>
    </citation>
    <scope>NUCLEOTIDE SEQUENCE [LARGE SCALE GENOMIC DNA]</scope>
    <source>
        <strain evidence="13 14">DSM 28760</strain>
    </source>
</reference>
<comment type="function">
    <text evidence="9">Condenses 4-methyl-5-(beta-hydroxyethyl)thiazole monophosphate (THZ-P) and 2-methyl-4-amino-5-hydroxymethyl pyrimidine pyrophosphate (HMP-PP) to form thiamine monophosphate (TMP).</text>
</comment>
<comment type="pathway">
    <text evidence="1 9 11">Cofactor biosynthesis; thiamine diphosphate biosynthesis; thiamine phosphate from 4-amino-2-methyl-5-diphosphomethylpyrimidine and 4-methyl-5-(2-phosphoethyl)-thiazole: step 1/1.</text>
</comment>
<sequence>MPTSSPSRHIRRPVDLRLYAILDPERARGRPLPELALAAVDGGVTLLQYRDKYGDTRRMVDNARAIRAAIAGRGVPLLINDRLDVALAAEADGVHVGQDDMTPEDARRLLGPEAIIGLTLNNEQEASNAAGEPIDYGCIGGVFATSSKVDAKPPIGLEGLAAVIDTARKDVPDLPVSAISGIDETNAASVIASGSEGIAVISAIFLADDVTDASRRLRNIVDASLAAYGAKR</sequence>
<evidence type="ECO:0000256" key="4">
    <source>
        <dbReference type="ARBA" id="ARBA00022842"/>
    </source>
</evidence>
<evidence type="ECO:0000256" key="6">
    <source>
        <dbReference type="ARBA" id="ARBA00047334"/>
    </source>
</evidence>
<evidence type="ECO:0000256" key="7">
    <source>
        <dbReference type="ARBA" id="ARBA00047851"/>
    </source>
</evidence>
<feature type="binding site" evidence="9">
    <location>
        <position position="100"/>
    </location>
    <ligand>
        <name>Mg(2+)</name>
        <dbReference type="ChEBI" id="CHEBI:18420"/>
    </ligand>
</feature>
<evidence type="ECO:0000256" key="2">
    <source>
        <dbReference type="ARBA" id="ARBA00022679"/>
    </source>
</evidence>
<organism evidence="13 14">
    <name type="scientific">Pseudochelatococcus contaminans</name>
    <dbReference type="NCBI Taxonomy" id="1538103"/>
    <lineage>
        <taxon>Bacteria</taxon>
        <taxon>Pseudomonadati</taxon>
        <taxon>Pseudomonadota</taxon>
        <taxon>Alphaproteobacteria</taxon>
        <taxon>Hyphomicrobiales</taxon>
        <taxon>Chelatococcaceae</taxon>
        <taxon>Pseudochelatococcus</taxon>
    </lineage>
</organism>
<feature type="binding site" evidence="9">
    <location>
        <position position="181"/>
    </location>
    <ligand>
        <name>2-[(2R,5Z)-2-carboxy-4-methylthiazol-5(2H)-ylidene]ethyl phosphate</name>
        <dbReference type="ChEBI" id="CHEBI:62899"/>
    </ligand>
</feature>
<evidence type="ECO:0000313" key="14">
    <source>
        <dbReference type="Proteomes" id="UP000537592"/>
    </source>
</evidence>
<dbReference type="GO" id="GO:0004789">
    <property type="term" value="F:thiamine-phosphate diphosphorylase activity"/>
    <property type="evidence" value="ECO:0007669"/>
    <property type="project" value="UniProtKB-UniRule"/>
</dbReference>
<dbReference type="InterPro" id="IPR013785">
    <property type="entry name" value="Aldolase_TIM"/>
</dbReference>
<gene>
    <name evidence="9" type="primary">thiE</name>
    <name evidence="13" type="ORF">FHS81_001424</name>
</gene>
<comment type="similarity">
    <text evidence="9 10">Belongs to the thiamine-phosphate synthase family.</text>
</comment>
<dbReference type="EMBL" id="JACICC010000003">
    <property type="protein sequence ID" value="MBB3809342.1"/>
    <property type="molecule type" value="Genomic_DNA"/>
</dbReference>
<dbReference type="InterPro" id="IPR034291">
    <property type="entry name" value="TMP_synthase"/>
</dbReference>
<evidence type="ECO:0000256" key="8">
    <source>
        <dbReference type="ARBA" id="ARBA00047883"/>
    </source>
</evidence>
<dbReference type="UniPathway" id="UPA00060">
    <property type="reaction ID" value="UER00141"/>
</dbReference>
<dbReference type="CDD" id="cd00564">
    <property type="entry name" value="TMP_TenI"/>
    <property type="match status" value="1"/>
</dbReference>
<keyword evidence="5 9" id="KW-0784">Thiamine biosynthesis</keyword>
<keyword evidence="2 9" id="KW-0808">Transferase</keyword>
<comment type="catalytic activity">
    <reaction evidence="7 9 10">
        <text>2-(2-carboxy-4-methylthiazol-5-yl)ethyl phosphate + 4-amino-2-methyl-5-(diphosphooxymethyl)pyrimidine + 2 H(+) = thiamine phosphate + CO2 + diphosphate</text>
        <dbReference type="Rhea" id="RHEA:47848"/>
        <dbReference type="ChEBI" id="CHEBI:15378"/>
        <dbReference type="ChEBI" id="CHEBI:16526"/>
        <dbReference type="ChEBI" id="CHEBI:33019"/>
        <dbReference type="ChEBI" id="CHEBI:37575"/>
        <dbReference type="ChEBI" id="CHEBI:57841"/>
        <dbReference type="ChEBI" id="CHEBI:62890"/>
        <dbReference type="EC" id="2.5.1.3"/>
    </reaction>
</comment>
<feature type="binding site" evidence="9">
    <location>
        <begin position="145"/>
        <end position="147"/>
    </location>
    <ligand>
        <name>2-[(2R,5Z)-2-carboxy-4-methylthiazol-5(2H)-ylidene]ethyl phosphate</name>
        <dbReference type="ChEBI" id="CHEBI:62899"/>
    </ligand>
</feature>
<keyword evidence="3 9" id="KW-0479">Metal-binding</keyword>
<evidence type="ECO:0000256" key="5">
    <source>
        <dbReference type="ARBA" id="ARBA00022977"/>
    </source>
</evidence>
<comment type="caution">
    <text evidence="13">The sequence shown here is derived from an EMBL/GenBank/DDBJ whole genome shotgun (WGS) entry which is preliminary data.</text>
</comment>
<dbReference type="Pfam" id="PF02581">
    <property type="entry name" value="TMP-TENI"/>
    <property type="match status" value="1"/>
</dbReference>
<dbReference type="Gene3D" id="3.20.20.70">
    <property type="entry name" value="Aldolase class I"/>
    <property type="match status" value="1"/>
</dbReference>
<comment type="catalytic activity">
    <reaction evidence="8 9 10">
        <text>2-[(2R,5Z)-2-carboxy-4-methylthiazol-5(2H)-ylidene]ethyl phosphate + 4-amino-2-methyl-5-(diphosphooxymethyl)pyrimidine + 2 H(+) = thiamine phosphate + CO2 + diphosphate</text>
        <dbReference type="Rhea" id="RHEA:47844"/>
        <dbReference type="ChEBI" id="CHEBI:15378"/>
        <dbReference type="ChEBI" id="CHEBI:16526"/>
        <dbReference type="ChEBI" id="CHEBI:33019"/>
        <dbReference type="ChEBI" id="CHEBI:37575"/>
        <dbReference type="ChEBI" id="CHEBI:57841"/>
        <dbReference type="ChEBI" id="CHEBI:62899"/>
        <dbReference type="EC" id="2.5.1.3"/>
    </reaction>
</comment>
<evidence type="ECO:0000259" key="12">
    <source>
        <dbReference type="Pfam" id="PF02581"/>
    </source>
</evidence>
<protein>
    <recommendedName>
        <fullName evidence="9">Thiamine-phosphate synthase</fullName>
        <shortName evidence="9">TP synthase</shortName>
        <shortName evidence="9">TPS</shortName>
        <ecNumber evidence="9">2.5.1.3</ecNumber>
    </recommendedName>
    <alternativeName>
        <fullName evidence="9">Thiamine-phosphate pyrophosphorylase</fullName>
        <shortName evidence="9">TMP pyrophosphorylase</shortName>
        <shortName evidence="9">TMP-PPase</shortName>
    </alternativeName>
</protein>
<feature type="binding site" evidence="9">
    <location>
        <begin position="48"/>
        <end position="52"/>
    </location>
    <ligand>
        <name>4-amino-2-methyl-5-(diphosphooxymethyl)pyrimidine</name>
        <dbReference type="ChEBI" id="CHEBI:57841"/>
    </ligand>
</feature>
<evidence type="ECO:0000256" key="10">
    <source>
        <dbReference type="RuleBase" id="RU003826"/>
    </source>
</evidence>
<dbReference type="GO" id="GO:0009228">
    <property type="term" value="P:thiamine biosynthetic process"/>
    <property type="evidence" value="ECO:0007669"/>
    <property type="project" value="UniProtKB-KW"/>
</dbReference>